<name>A0A834XMN1_APHGI</name>
<evidence type="ECO:0000313" key="2">
    <source>
        <dbReference type="Proteomes" id="UP000639338"/>
    </source>
</evidence>
<reference evidence="1 2" key="1">
    <citation type="submission" date="2020-08" db="EMBL/GenBank/DDBJ databases">
        <title>Aphidius gifuensis genome sequencing and assembly.</title>
        <authorList>
            <person name="Du Z."/>
        </authorList>
    </citation>
    <scope>NUCLEOTIDE SEQUENCE [LARGE SCALE GENOMIC DNA]</scope>
    <source>
        <strain evidence="1">YNYX2018</strain>
        <tissue evidence="1">Adults</tissue>
    </source>
</reference>
<dbReference type="Proteomes" id="UP000639338">
    <property type="component" value="Unassembled WGS sequence"/>
</dbReference>
<comment type="caution">
    <text evidence="1">The sequence shown here is derived from an EMBL/GenBank/DDBJ whole genome shotgun (WGS) entry which is preliminary data.</text>
</comment>
<proteinExistence type="predicted"/>
<feature type="non-terminal residue" evidence="1">
    <location>
        <position position="1"/>
    </location>
</feature>
<evidence type="ECO:0000313" key="1">
    <source>
        <dbReference type="EMBL" id="KAF7990088.1"/>
    </source>
</evidence>
<keyword evidence="2" id="KW-1185">Reference proteome</keyword>
<feature type="non-terminal residue" evidence="1">
    <location>
        <position position="123"/>
    </location>
</feature>
<organism evidence="1 2">
    <name type="scientific">Aphidius gifuensis</name>
    <name type="common">Parasitoid wasp</name>
    <dbReference type="NCBI Taxonomy" id="684658"/>
    <lineage>
        <taxon>Eukaryota</taxon>
        <taxon>Metazoa</taxon>
        <taxon>Ecdysozoa</taxon>
        <taxon>Arthropoda</taxon>
        <taxon>Hexapoda</taxon>
        <taxon>Insecta</taxon>
        <taxon>Pterygota</taxon>
        <taxon>Neoptera</taxon>
        <taxon>Endopterygota</taxon>
        <taxon>Hymenoptera</taxon>
        <taxon>Apocrita</taxon>
        <taxon>Ichneumonoidea</taxon>
        <taxon>Braconidae</taxon>
        <taxon>Aphidiinae</taxon>
        <taxon>Aphidius</taxon>
    </lineage>
</organism>
<sequence length="123" mass="14103">TQHNNAMNKKMNVSDHANSVIGFHGQNNNNDRRKEMKQSGFDTDIDLRNNLVNQNINVSDNGHLVVGFHEQNNNNTTREETQQQENFDQENMLENGLMETPLLRQNAYNNSNAFKSDIASKNQ</sequence>
<dbReference type="AlphaFoldDB" id="A0A834XMN1"/>
<gene>
    <name evidence="1" type="ORF">HCN44_009077</name>
</gene>
<protein>
    <submittedName>
        <fullName evidence="1">Uncharacterized protein</fullName>
    </submittedName>
</protein>
<dbReference type="EMBL" id="JACMRX010000005">
    <property type="protein sequence ID" value="KAF7990088.1"/>
    <property type="molecule type" value="Genomic_DNA"/>
</dbReference>
<accession>A0A834XMN1</accession>